<accession>A0A2P2BSZ0</accession>
<dbReference type="Proteomes" id="UP000245695">
    <property type="component" value="Chromosome 1"/>
</dbReference>
<reference evidence="2 3" key="1">
    <citation type="submission" date="2014-09" db="EMBL/GenBank/DDBJ databases">
        <authorList>
            <person name="Hornung B.V."/>
        </authorList>
    </citation>
    <scope>NUCLEOTIDE SEQUENCE [LARGE SCALE GENOMIC DNA]</scope>
    <source>
        <strain evidence="2 3">FRIFI</strain>
    </source>
</reference>
<dbReference type="AlphaFoldDB" id="A0A2P2BSZ0"/>
<evidence type="ECO:0000313" key="3">
    <source>
        <dbReference type="Proteomes" id="UP000245695"/>
    </source>
</evidence>
<name>A0A2P2BSZ0_9FIRM</name>
<gene>
    <name evidence="2" type="ORF">FRIFI_1939</name>
</gene>
<evidence type="ECO:0000259" key="1">
    <source>
        <dbReference type="Pfam" id="PF13672"/>
    </source>
</evidence>
<protein>
    <submittedName>
        <fullName evidence="2">Protein phosphatase 2C</fullName>
    </submittedName>
</protein>
<dbReference type="RefSeq" id="WP_166505734.1">
    <property type="nucleotide sequence ID" value="NZ_LN650648.1"/>
</dbReference>
<dbReference type="Pfam" id="PF13672">
    <property type="entry name" value="PP2C_2"/>
    <property type="match status" value="1"/>
</dbReference>
<feature type="domain" description="PPM-type phosphatase" evidence="1">
    <location>
        <begin position="24"/>
        <end position="133"/>
    </location>
</feature>
<organism evidence="2 3">
    <name type="scientific">Romboutsia hominis</name>
    <dbReference type="NCBI Taxonomy" id="1507512"/>
    <lineage>
        <taxon>Bacteria</taxon>
        <taxon>Bacillati</taxon>
        <taxon>Bacillota</taxon>
        <taxon>Clostridia</taxon>
        <taxon>Peptostreptococcales</taxon>
        <taxon>Peptostreptococcaceae</taxon>
        <taxon>Romboutsia</taxon>
    </lineage>
</organism>
<sequence>MEIQSKWMDLVKLDFERFHPLVFKTEYIKYSTTLIAVLVTNRFRLYLKIGDGNIIIKDDTEFKEVLETRKSDTVDSLGRIDSYKNIMYYIDDEINKYKENIIIFTDGYEQSFDNKNELYKSLNDTIYMYNKSVFSREVLKRTYKQRLSKLSKQKSQDDISIVFLI</sequence>
<keyword evidence="3" id="KW-1185">Reference proteome</keyword>
<proteinExistence type="predicted"/>
<dbReference type="KEGG" id="rhom:FRIFI_1939"/>
<evidence type="ECO:0000313" key="2">
    <source>
        <dbReference type="EMBL" id="CEI73468.1"/>
    </source>
</evidence>
<dbReference type="InterPro" id="IPR001932">
    <property type="entry name" value="PPM-type_phosphatase-like_dom"/>
</dbReference>
<dbReference type="EMBL" id="LN650648">
    <property type="protein sequence ID" value="CEI73468.1"/>
    <property type="molecule type" value="Genomic_DNA"/>
</dbReference>